<protein>
    <submittedName>
        <fullName evidence="15">Uncharacterized protein</fullName>
    </submittedName>
</protein>
<dbReference type="PANTHER" id="PTHR28012">
    <property type="entry name" value="NUCLEAR FUSION PROTEIN KAR5"/>
    <property type="match status" value="1"/>
</dbReference>
<keyword evidence="16" id="KW-1185">Reference proteome</keyword>
<evidence type="ECO:0000256" key="9">
    <source>
        <dbReference type="ARBA" id="ARBA00022989"/>
    </source>
</evidence>
<dbReference type="Proteomes" id="UP001334248">
    <property type="component" value="Unassembled WGS sequence"/>
</dbReference>
<keyword evidence="8" id="KW-0256">Endoplasmic reticulum</keyword>
<evidence type="ECO:0000256" key="11">
    <source>
        <dbReference type="ARBA" id="ARBA00023180"/>
    </source>
</evidence>
<dbReference type="GeneID" id="89993465"/>
<keyword evidence="6" id="KW-0812">Transmembrane</keyword>
<evidence type="ECO:0000313" key="15">
    <source>
        <dbReference type="EMBL" id="KAK5945878.1"/>
    </source>
</evidence>
<keyword evidence="10" id="KW-0472">Membrane</keyword>
<gene>
    <name evidence="15" type="ORF">PMZ80_000016</name>
</gene>
<evidence type="ECO:0000256" key="6">
    <source>
        <dbReference type="ARBA" id="ARBA00022692"/>
    </source>
</evidence>
<evidence type="ECO:0000256" key="2">
    <source>
        <dbReference type="ARBA" id="ARBA00004126"/>
    </source>
</evidence>
<comment type="similarity">
    <text evidence="4">Belongs to the KAR5 family.</text>
</comment>
<dbReference type="InterPro" id="IPR007292">
    <property type="entry name" value="Nuclear_fusion_Kar5"/>
</dbReference>
<dbReference type="RefSeq" id="XP_064733968.1">
    <property type="nucleotide sequence ID" value="XM_064868471.1"/>
</dbReference>
<reference evidence="15 16" key="1">
    <citation type="journal article" date="2023" name="Res Sq">
        <title>Genomic and morphological characterization of Knufia obscura isolated from the Mars 2020 spacecraft assembly facility.</title>
        <authorList>
            <person name="Chander A.M."/>
            <person name="Teixeira M.M."/>
            <person name="Singh N.K."/>
            <person name="Williams M.P."/>
            <person name="Parker C.W."/>
            <person name="Leo P."/>
            <person name="Stajich J.E."/>
            <person name="Torok T."/>
            <person name="Tighe S."/>
            <person name="Mason C.E."/>
            <person name="Venkateswaran K."/>
        </authorList>
    </citation>
    <scope>NUCLEOTIDE SEQUENCE [LARGE SCALE GENOMIC DNA]</scope>
    <source>
        <strain evidence="15 16">CCFEE 5817</strain>
    </source>
</reference>
<evidence type="ECO:0000256" key="14">
    <source>
        <dbReference type="SAM" id="SignalP"/>
    </source>
</evidence>
<comment type="caution">
    <text evidence="15">The sequence shown here is derived from an EMBL/GenBank/DDBJ whole genome shotgun (WGS) entry which is preliminary data.</text>
</comment>
<evidence type="ECO:0000256" key="13">
    <source>
        <dbReference type="SAM" id="MobiDB-lite"/>
    </source>
</evidence>
<evidence type="ECO:0000256" key="3">
    <source>
        <dbReference type="ARBA" id="ARBA00004586"/>
    </source>
</evidence>
<proteinExistence type="inferred from homology"/>
<evidence type="ECO:0000256" key="4">
    <source>
        <dbReference type="ARBA" id="ARBA00010473"/>
    </source>
</evidence>
<evidence type="ECO:0000256" key="10">
    <source>
        <dbReference type="ARBA" id="ARBA00023136"/>
    </source>
</evidence>
<feature type="region of interest" description="Disordered" evidence="13">
    <location>
        <begin position="585"/>
        <end position="604"/>
    </location>
</feature>
<keyword evidence="5" id="KW-0415">Karyogamy</keyword>
<feature type="signal peptide" evidence="14">
    <location>
        <begin position="1"/>
        <end position="33"/>
    </location>
</feature>
<accession>A0ABR0S039</accession>
<evidence type="ECO:0000256" key="1">
    <source>
        <dbReference type="ARBA" id="ARBA00003389"/>
    </source>
</evidence>
<sequence length="621" mass="68336">MIDNKLGSMAGAMVSATLVLVLFLLLLSTQVSASSSALAWNPHQSGPFNHVDSISDLLTAPAGTEATSLVKAKRIIQALSSSPTCAHAATARLLKRCKLIKPEHETSESELQKENAQAAYGILMALCETRQARVPIPPACRIFETILDRPMTDSTIEIVRAEEIQSCSNQLYHNPSWTSLMAFKAQSKDLCDSSRIDYQREELLEHFRQATDVIPDIIDALRGQQYESQLLMINVRDSAADVLASHQEVSLLVQEQTQQSKEQLQQMSTFIASHMQQLNESETSFKSAVADAIRHASTDLAVMQDQAGTVKVNLAEIYIAAAEAVSSISADVQSSFELMMQQTNSIAEQMINMATNGHLQVIQESVTQGRNAAIEFATIQTAQAEIAQAQLTISQEVLHTIDHTHGRLNEIQKAVDMLPTSWFDTLHHIREKVIRVQTEAKYAATFIVPSILFLLFGRPRAAVVTLLSYGEISPKNPRNQANFMAVLIRSIWSISRSVQFSPSDIYISTQDLQVIGLCLIAAACAVTSLGYAINTFTTLLTRGRTRSRDAESPQILPISSNTTQRTQLTTFEKVAYLPRRSPKQALEQFSRSTTSTASSKDVADSVTDRFARAKSVPVDLP</sequence>
<keyword evidence="7 14" id="KW-0732">Signal</keyword>
<dbReference type="EMBL" id="JAVHJV010000001">
    <property type="protein sequence ID" value="KAK5945878.1"/>
    <property type="molecule type" value="Genomic_DNA"/>
</dbReference>
<evidence type="ECO:0000256" key="5">
    <source>
        <dbReference type="ARBA" id="ARBA00022459"/>
    </source>
</evidence>
<feature type="chain" id="PRO_5046616218" evidence="14">
    <location>
        <begin position="34"/>
        <end position="621"/>
    </location>
</feature>
<evidence type="ECO:0000256" key="8">
    <source>
        <dbReference type="ARBA" id="ARBA00022824"/>
    </source>
</evidence>
<comment type="function">
    <text evidence="1">Required for nuclear membrane fusion during karyogamy.</text>
</comment>
<evidence type="ECO:0000313" key="16">
    <source>
        <dbReference type="Proteomes" id="UP001334248"/>
    </source>
</evidence>
<comment type="subcellular location">
    <subcellularLocation>
        <location evidence="3">Endoplasmic reticulum membrane</location>
    </subcellularLocation>
    <subcellularLocation>
        <location evidence="2">Nucleus membrane</location>
    </subcellularLocation>
</comment>
<evidence type="ECO:0000256" key="7">
    <source>
        <dbReference type="ARBA" id="ARBA00022729"/>
    </source>
</evidence>
<keyword evidence="12" id="KW-0539">Nucleus</keyword>
<keyword evidence="9" id="KW-1133">Transmembrane helix</keyword>
<evidence type="ECO:0000256" key="12">
    <source>
        <dbReference type="ARBA" id="ARBA00023242"/>
    </source>
</evidence>
<keyword evidence="11" id="KW-0325">Glycoprotein</keyword>
<dbReference type="PANTHER" id="PTHR28012:SF1">
    <property type="entry name" value="NUCLEAR FUSION PROTEIN KAR5"/>
    <property type="match status" value="1"/>
</dbReference>
<name>A0ABR0S039_9EURO</name>
<feature type="compositionally biased region" description="Polar residues" evidence="13">
    <location>
        <begin position="587"/>
        <end position="599"/>
    </location>
</feature>
<organism evidence="15 16">
    <name type="scientific">Knufia obscura</name>
    <dbReference type="NCBI Taxonomy" id="1635080"/>
    <lineage>
        <taxon>Eukaryota</taxon>
        <taxon>Fungi</taxon>
        <taxon>Dikarya</taxon>
        <taxon>Ascomycota</taxon>
        <taxon>Pezizomycotina</taxon>
        <taxon>Eurotiomycetes</taxon>
        <taxon>Chaetothyriomycetidae</taxon>
        <taxon>Chaetothyriales</taxon>
        <taxon>Trichomeriaceae</taxon>
        <taxon>Knufia</taxon>
    </lineage>
</organism>